<gene>
    <name evidence="10" type="ORF">BU16DRAFT_554794</name>
</gene>
<dbReference type="SUPFAM" id="SSF57667">
    <property type="entry name" value="beta-beta-alpha zinc fingers"/>
    <property type="match status" value="1"/>
</dbReference>
<feature type="domain" description="C2H2-type" evidence="9">
    <location>
        <begin position="129"/>
        <end position="158"/>
    </location>
</feature>
<feature type="region of interest" description="Disordered" evidence="8">
    <location>
        <begin position="1"/>
        <end position="98"/>
    </location>
</feature>
<reference evidence="10" key="1">
    <citation type="journal article" date="2020" name="Stud. Mycol.">
        <title>101 Dothideomycetes genomes: a test case for predicting lifestyles and emergence of pathogens.</title>
        <authorList>
            <person name="Haridas S."/>
            <person name="Albert R."/>
            <person name="Binder M."/>
            <person name="Bloem J."/>
            <person name="Labutti K."/>
            <person name="Salamov A."/>
            <person name="Andreopoulos B."/>
            <person name="Baker S."/>
            <person name="Barry K."/>
            <person name="Bills G."/>
            <person name="Bluhm B."/>
            <person name="Cannon C."/>
            <person name="Castanera R."/>
            <person name="Culley D."/>
            <person name="Daum C."/>
            <person name="Ezra D."/>
            <person name="Gonzalez J."/>
            <person name="Henrissat B."/>
            <person name="Kuo A."/>
            <person name="Liang C."/>
            <person name="Lipzen A."/>
            <person name="Lutzoni F."/>
            <person name="Magnuson J."/>
            <person name="Mondo S."/>
            <person name="Nolan M."/>
            <person name="Ohm R."/>
            <person name="Pangilinan J."/>
            <person name="Park H.-J."/>
            <person name="Ramirez L."/>
            <person name="Alfaro M."/>
            <person name="Sun H."/>
            <person name="Tritt A."/>
            <person name="Yoshinaga Y."/>
            <person name="Zwiers L.-H."/>
            <person name="Turgeon B."/>
            <person name="Goodwin S."/>
            <person name="Spatafora J."/>
            <person name="Crous P."/>
            <person name="Grigoriev I."/>
        </authorList>
    </citation>
    <scope>NUCLEOTIDE SEQUENCE</scope>
    <source>
        <strain evidence="10">CBS 269.34</strain>
    </source>
</reference>
<feature type="compositionally biased region" description="Basic and acidic residues" evidence="8">
    <location>
        <begin position="149"/>
        <end position="163"/>
    </location>
</feature>
<dbReference type="InterPro" id="IPR007219">
    <property type="entry name" value="XnlR_reg_dom"/>
</dbReference>
<feature type="domain" description="C2H2-type" evidence="9">
    <location>
        <begin position="101"/>
        <end position="125"/>
    </location>
</feature>
<evidence type="ECO:0000259" key="9">
    <source>
        <dbReference type="PROSITE" id="PS50157"/>
    </source>
</evidence>
<dbReference type="Pfam" id="PF04082">
    <property type="entry name" value="Fungal_trans"/>
    <property type="match status" value="1"/>
</dbReference>
<feature type="compositionally biased region" description="Low complexity" evidence="8">
    <location>
        <begin position="330"/>
        <end position="351"/>
    </location>
</feature>
<dbReference type="CDD" id="cd12148">
    <property type="entry name" value="fungal_TF_MHR"/>
    <property type="match status" value="1"/>
</dbReference>
<feature type="region of interest" description="Disordered" evidence="8">
    <location>
        <begin position="330"/>
        <end position="353"/>
    </location>
</feature>
<dbReference type="OrthoDB" id="6077919at2759"/>
<dbReference type="GO" id="GO:0000978">
    <property type="term" value="F:RNA polymerase II cis-regulatory region sequence-specific DNA binding"/>
    <property type="evidence" value="ECO:0007669"/>
    <property type="project" value="InterPro"/>
</dbReference>
<evidence type="ECO:0000256" key="1">
    <source>
        <dbReference type="ARBA" id="ARBA00004123"/>
    </source>
</evidence>
<feature type="region of interest" description="Disordered" evidence="8">
    <location>
        <begin position="809"/>
        <end position="865"/>
    </location>
</feature>
<keyword evidence="2" id="KW-0479">Metal-binding</keyword>
<name>A0A6A6REE8_9PEZI</name>
<feature type="compositionally biased region" description="Low complexity" evidence="8">
    <location>
        <begin position="18"/>
        <end position="28"/>
    </location>
</feature>
<evidence type="ECO:0000256" key="2">
    <source>
        <dbReference type="ARBA" id="ARBA00022723"/>
    </source>
</evidence>
<comment type="subcellular location">
    <subcellularLocation>
        <location evidence="1">Nucleus</location>
    </subcellularLocation>
</comment>
<feature type="compositionally biased region" description="Low complexity" evidence="8">
    <location>
        <begin position="178"/>
        <end position="191"/>
    </location>
</feature>
<protein>
    <recommendedName>
        <fullName evidence="9">C2H2-type domain-containing protein</fullName>
    </recommendedName>
</protein>
<dbReference type="GO" id="GO:0005634">
    <property type="term" value="C:nucleus"/>
    <property type="evidence" value="ECO:0007669"/>
    <property type="project" value="UniProtKB-SubCell"/>
</dbReference>
<accession>A0A6A6REE8</accession>
<feature type="compositionally biased region" description="Polar residues" evidence="8">
    <location>
        <begin position="846"/>
        <end position="861"/>
    </location>
</feature>
<dbReference type="GO" id="GO:0006351">
    <property type="term" value="P:DNA-templated transcription"/>
    <property type="evidence" value="ECO:0007669"/>
    <property type="project" value="InterPro"/>
</dbReference>
<dbReference type="Gene3D" id="3.30.160.60">
    <property type="entry name" value="Classic Zinc Finger"/>
    <property type="match status" value="1"/>
</dbReference>
<keyword evidence="11" id="KW-1185">Reference proteome</keyword>
<proteinExistence type="predicted"/>
<dbReference type="SMART" id="SM00355">
    <property type="entry name" value="ZnF_C2H2"/>
    <property type="match status" value="2"/>
</dbReference>
<dbReference type="PROSITE" id="PS50157">
    <property type="entry name" value="ZINC_FINGER_C2H2_2"/>
    <property type="match status" value="2"/>
</dbReference>
<feature type="compositionally biased region" description="Polar residues" evidence="8">
    <location>
        <begin position="192"/>
        <end position="265"/>
    </location>
</feature>
<dbReference type="Pfam" id="PF00096">
    <property type="entry name" value="zf-C2H2"/>
    <property type="match status" value="1"/>
</dbReference>
<dbReference type="InterPro" id="IPR051059">
    <property type="entry name" value="VerF-like"/>
</dbReference>
<dbReference type="EMBL" id="MU004181">
    <property type="protein sequence ID" value="KAF2502752.1"/>
    <property type="molecule type" value="Genomic_DNA"/>
</dbReference>
<evidence type="ECO:0000313" key="10">
    <source>
        <dbReference type="EMBL" id="KAF2502752.1"/>
    </source>
</evidence>
<feature type="compositionally biased region" description="Basic and acidic residues" evidence="8">
    <location>
        <begin position="35"/>
        <end position="44"/>
    </location>
</feature>
<keyword evidence="3" id="KW-0677">Repeat</keyword>
<dbReference type="PANTHER" id="PTHR40626:SF11">
    <property type="entry name" value="ZINC FINGER PROTEIN YPR022C"/>
    <property type="match status" value="1"/>
</dbReference>
<dbReference type="AlphaFoldDB" id="A0A6A6REE8"/>
<sequence length="988" mass="108858">MDSTDASGRPLASIVPHSSQGTTTQSSSLRKRRRDSQSSDERVKSSRRRPTSSKDVFVGPHSGSSRGQSSPMQRSTSPTSSMQADVKYTSTGRVSKAKKGLKVHNCECGRSYTRAEHLRRHQKNHQDALTCNFTDCGKTFYRPDLLQRHQERHNEPSKDESRRTSLYSQGSAAEVEGPLTTSAPSMSSSTPIDTVSRTLDNPSTYLPVSVSPMQEQTSDPRYTAAQFLTPQTPTSKSGTFLRPSTNVTKQQRAYGASTRQQSSAIPASVHDGMTSYNGIDFNNPWSGSPNYSSSSGYASPGPGHDYSMFVGQPFGSSSNRTRTSSNASFIEPTWSSYPSTRSPTSATSTMPFSWSGTEKSSHLGLALQIVTTSGGYPVSGMPAPADMPGFLMYPTQKTTAQRDGEEQQFLFPEQLLGMADTYQFQIEQYLDNYWRLFHPSFPVIHKPTFVDESPLLRAAMIAIGAQYTDDSGAKAKSRLLHDKCVKLLDQRDMEVVQSSRLCDLQSVFLIEVLSQYRARRGAKILTRRFEEMYRKLSQDPKVQTSTTIEALASRPPILNDQSTYDRWCQWIELSSRQHLLLCSYILETQQAILLARPQQHSLLPHLSGDALPFPTSTQLWDVPSAVDWAFSLHQQPQMPGYVYEVTSDITSFPSLDVFQSSLLLATHYNHFHVSTPYLQAPSYPPIDHLLDSSPLTQHHLLTAQLLQHVPLRALLAVSGESWILSEKVASIASFAGYKATLRTWLNDLWTPEGLNEKPVRAALKVAINMLRQAMTAPAQTLCLEPGAEMALYYAVLVVWAVALASTTRQTQAQNPRHAQHRSPAQSRRPSQGAVPPFPTPGYGTPMNLSQGPSQIQQSTNPAHPATTGLLPTVLASQARPANTSSMLQSDITFTSLTFLNLAAHELDTLGISPWPRDLAQWQQGVGALLRWAKMRLRSGAIDSRDSVVSTGPTSGSMSRGTDGLGELLDGVVSVLEKMMSRGWEGWGI</sequence>
<feature type="region of interest" description="Disordered" evidence="8">
    <location>
        <begin position="149"/>
        <end position="269"/>
    </location>
</feature>
<dbReference type="GO" id="GO:0000981">
    <property type="term" value="F:DNA-binding transcription factor activity, RNA polymerase II-specific"/>
    <property type="evidence" value="ECO:0007669"/>
    <property type="project" value="InterPro"/>
</dbReference>
<dbReference type="Proteomes" id="UP000799750">
    <property type="component" value="Unassembled WGS sequence"/>
</dbReference>
<evidence type="ECO:0000256" key="7">
    <source>
        <dbReference type="PROSITE-ProRule" id="PRU00042"/>
    </source>
</evidence>
<evidence type="ECO:0000313" key="11">
    <source>
        <dbReference type="Proteomes" id="UP000799750"/>
    </source>
</evidence>
<dbReference type="PANTHER" id="PTHR40626">
    <property type="entry name" value="MIP31509P"/>
    <property type="match status" value="1"/>
</dbReference>
<keyword evidence="4 7" id="KW-0863">Zinc-finger</keyword>
<dbReference type="GO" id="GO:0000785">
    <property type="term" value="C:chromatin"/>
    <property type="evidence" value="ECO:0007669"/>
    <property type="project" value="TreeGrafter"/>
</dbReference>
<dbReference type="GO" id="GO:0008270">
    <property type="term" value="F:zinc ion binding"/>
    <property type="evidence" value="ECO:0007669"/>
    <property type="project" value="UniProtKB-KW"/>
</dbReference>
<dbReference type="InterPro" id="IPR036236">
    <property type="entry name" value="Znf_C2H2_sf"/>
</dbReference>
<evidence type="ECO:0000256" key="4">
    <source>
        <dbReference type="ARBA" id="ARBA00022771"/>
    </source>
</evidence>
<feature type="compositionally biased region" description="Polar residues" evidence="8">
    <location>
        <begin position="62"/>
        <end position="93"/>
    </location>
</feature>
<evidence type="ECO:0000256" key="8">
    <source>
        <dbReference type="SAM" id="MobiDB-lite"/>
    </source>
</evidence>
<evidence type="ECO:0000256" key="5">
    <source>
        <dbReference type="ARBA" id="ARBA00022833"/>
    </source>
</evidence>
<evidence type="ECO:0000256" key="6">
    <source>
        <dbReference type="ARBA" id="ARBA00023242"/>
    </source>
</evidence>
<dbReference type="InterPro" id="IPR013087">
    <property type="entry name" value="Znf_C2H2_type"/>
</dbReference>
<evidence type="ECO:0000256" key="3">
    <source>
        <dbReference type="ARBA" id="ARBA00022737"/>
    </source>
</evidence>
<keyword evidence="5" id="KW-0862">Zinc</keyword>
<organism evidence="10 11">
    <name type="scientific">Lophium mytilinum</name>
    <dbReference type="NCBI Taxonomy" id="390894"/>
    <lineage>
        <taxon>Eukaryota</taxon>
        <taxon>Fungi</taxon>
        <taxon>Dikarya</taxon>
        <taxon>Ascomycota</taxon>
        <taxon>Pezizomycotina</taxon>
        <taxon>Dothideomycetes</taxon>
        <taxon>Pleosporomycetidae</taxon>
        <taxon>Mytilinidiales</taxon>
        <taxon>Mytilinidiaceae</taxon>
        <taxon>Lophium</taxon>
    </lineage>
</organism>
<feature type="compositionally biased region" description="Polar residues" evidence="8">
    <location>
        <begin position="809"/>
        <end position="829"/>
    </location>
</feature>
<keyword evidence="6" id="KW-0539">Nucleus</keyword>
<dbReference type="PROSITE" id="PS00028">
    <property type="entry name" value="ZINC_FINGER_C2H2_1"/>
    <property type="match status" value="1"/>
</dbReference>